<accession>J9HJI5</accession>
<reference evidence="2" key="1">
    <citation type="submission" date="2005-10" db="EMBL/GenBank/DDBJ databases">
        <authorList>
            <person name="Loftus B.J."/>
            <person name="Nene V.M."/>
            <person name="Hannick L.I."/>
            <person name="Bidwell S."/>
            <person name="Haas B."/>
            <person name="Amedeo P."/>
            <person name="Orvis J."/>
            <person name="Wortman J.R."/>
            <person name="White O.R."/>
            <person name="Salzberg S."/>
            <person name="Shumway M."/>
            <person name="Koo H."/>
            <person name="Zhao Y."/>
            <person name="Holmes M."/>
            <person name="Miller J."/>
            <person name="Schatz M."/>
            <person name="Pop M."/>
            <person name="Pai G."/>
            <person name="Utterback T."/>
            <person name="Rogers Y.-H."/>
            <person name="Kravitz S."/>
            <person name="Fraser C.M."/>
        </authorList>
    </citation>
    <scope>NUCLEOTIDE SEQUENCE</scope>
    <source>
        <strain evidence="2">Liverpool</strain>
    </source>
</reference>
<dbReference type="PaxDb" id="7159-AAEL017279-PA"/>
<gene>
    <name evidence="2" type="ORF">AaeL_AAEL017279</name>
</gene>
<name>J9HJI5_AEDAE</name>
<sequence length="61" mass="6857">MKFLIMTICLIVLAFSLVSAATNDETILGDQGADEIVNAQNPAEFHYLRKKWLLKKLLHLG</sequence>
<proteinExistence type="predicted"/>
<evidence type="ECO:0000313" key="3">
    <source>
        <dbReference type="Proteomes" id="UP000682892"/>
    </source>
</evidence>
<keyword evidence="1" id="KW-0732">Signal</keyword>
<feature type="signal peptide" evidence="1">
    <location>
        <begin position="1"/>
        <end position="20"/>
    </location>
</feature>
<dbReference type="EMBL" id="CH478229">
    <property type="protein sequence ID" value="EJY58089.1"/>
    <property type="molecule type" value="Genomic_DNA"/>
</dbReference>
<feature type="chain" id="PRO_5014305614" evidence="1">
    <location>
        <begin position="21"/>
        <end position="61"/>
    </location>
</feature>
<evidence type="ECO:0000313" key="2">
    <source>
        <dbReference type="EMBL" id="EJY58089.1"/>
    </source>
</evidence>
<protein>
    <submittedName>
        <fullName evidence="2">AAEL017279-PA</fullName>
    </submittedName>
</protein>
<organism evidence="2 3">
    <name type="scientific">Aedes aegypti</name>
    <name type="common">Yellowfever mosquito</name>
    <name type="synonym">Culex aegypti</name>
    <dbReference type="NCBI Taxonomy" id="7159"/>
    <lineage>
        <taxon>Eukaryota</taxon>
        <taxon>Metazoa</taxon>
        <taxon>Ecdysozoa</taxon>
        <taxon>Arthropoda</taxon>
        <taxon>Hexapoda</taxon>
        <taxon>Insecta</taxon>
        <taxon>Pterygota</taxon>
        <taxon>Neoptera</taxon>
        <taxon>Endopterygota</taxon>
        <taxon>Diptera</taxon>
        <taxon>Nematocera</taxon>
        <taxon>Culicoidea</taxon>
        <taxon>Culicidae</taxon>
        <taxon>Culicinae</taxon>
        <taxon>Aedini</taxon>
        <taxon>Aedes</taxon>
        <taxon>Stegomyia</taxon>
    </lineage>
</organism>
<reference evidence="2" key="3">
    <citation type="submission" date="2012-09" db="EMBL/GenBank/DDBJ databases">
        <authorList>
            <consortium name="VectorBase"/>
        </authorList>
    </citation>
    <scope>NUCLEOTIDE SEQUENCE</scope>
    <source>
        <strain evidence="2">Liverpool</strain>
    </source>
</reference>
<dbReference type="HOGENOM" id="CLU_207429_0_0_1"/>
<dbReference type="PhylomeDB" id="J9HJI5"/>
<evidence type="ECO:0000256" key="1">
    <source>
        <dbReference type="SAM" id="SignalP"/>
    </source>
</evidence>
<dbReference type="Proteomes" id="UP000682892">
    <property type="component" value="Unassembled WGS sequence"/>
</dbReference>
<dbReference type="AlphaFoldDB" id="J9HJI5"/>
<reference evidence="2" key="2">
    <citation type="journal article" date="2007" name="Science">
        <title>Genome sequence of Aedes aegypti, a major arbovirus vector.</title>
        <authorList>
            <person name="Nene V."/>
            <person name="Wortman J.R."/>
            <person name="Lawson D."/>
            <person name="Haas B."/>
            <person name="Kodira C."/>
            <person name="Tu Z.J."/>
            <person name="Loftus B."/>
            <person name="Xi Z."/>
            <person name="Megy K."/>
            <person name="Grabherr M."/>
            <person name="Ren Q."/>
            <person name="Zdobnov E.M."/>
            <person name="Lobo N.F."/>
            <person name="Campbell K.S."/>
            <person name="Brown S.E."/>
            <person name="Bonaldo M.F."/>
            <person name="Zhu J."/>
            <person name="Sinkins S.P."/>
            <person name="Hogenkamp D.G."/>
            <person name="Amedeo P."/>
            <person name="Arensburger P."/>
            <person name="Atkinson P.W."/>
            <person name="Bidwell S."/>
            <person name="Biedler J."/>
            <person name="Birney E."/>
            <person name="Bruggner R.V."/>
            <person name="Costas J."/>
            <person name="Coy M.R."/>
            <person name="Crabtree J."/>
            <person name="Crawford M."/>
            <person name="Debruyn B."/>
            <person name="Decaprio D."/>
            <person name="Eiglmeier K."/>
            <person name="Eisenstadt E."/>
            <person name="El-Dorry H."/>
            <person name="Gelbart W.M."/>
            <person name="Gomes S.L."/>
            <person name="Hammond M."/>
            <person name="Hannick L.I."/>
            <person name="Hogan J.R."/>
            <person name="Holmes M.H."/>
            <person name="Jaffe D."/>
            <person name="Johnston J.S."/>
            <person name="Kennedy R.C."/>
            <person name="Koo H."/>
            <person name="Kravitz S."/>
            <person name="Kriventseva E.V."/>
            <person name="Kulp D."/>
            <person name="Labutti K."/>
            <person name="Lee E."/>
            <person name="Li S."/>
            <person name="Lovin D.D."/>
            <person name="Mao C."/>
            <person name="Mauceli E."/>
            <person name="Menck C.F."/>
            <person name="Miller J.R."/>
            <person name="Montgomery P."/>
            <person name="Mori A."/>
            <person name="Nascimento A.L."/>
            <person name="Naveira H.F."/>
            <person name="Nusbaum C."/>
            <person name="O'leary S."/>
            <person name="Orvis J."/>
            <person name="Pertea M."/>
            <person name="Quesneville H."/>
            <person name="Reidenbach K.R."/>
            <person name="Rogers Y.H."/>
            <person name="Roth C.W."/>
            <person name="Schneider J.R."/>
            <person name="Schatz M."/>
            <person name="Shumway M."/>
            <person name="Stanke M."/>
            <person name="Stinson E.O."/>
            <person name="Tubio J.M."/>
            <person name="Vanzee J.P."/>
            <person name="Verjovski-Almeida S."/>
            <person name="Werner D."/>
            <person name="White O."/>
            <person name="Wyder S."/>
            <person name="Zeng Q."/>
            <person name="Zhao Q."/>
            <person name="Zhao Y."/>
            <person name="Hill C.A."/>
            <person name="Raikhel A.S."/>
            <person name="Soares M.B."/>
            <person name="Knudson D.L."/>
            <person name="Lee N.H."/>
            <person name="Galagan J."/>
            <person name="Salzberg S.L."/>
            <person name="Paulsen I.T."/>
            <person name="Dimopoulos G."/>
            <person name="Collins F.H."/>
            <person name="Birren B."/>
            <person name="Fraser-Liggett C.M."/>
            <person name="Severson D.W."/>
        </authorList>
    </citation>
    <scope>NUCLEOTIDE SEQUENCE [LARGE SCALE GENOMIC DNA]</scope>
    <source>
        <strain evidence="2">Liverpool</strain>
    </source>
</reference>